<evidence type="ECO:0000259" key="3">
    <source>
        <dbReference type="Pfam" id="PF00501"/>
    </source>
</evidence>
<dbReference type="Pfam" id="PF13193">
    <property type="entry name" value="AMP-binding_C"/>
    <property type="match status" value="1"/>
</dbReference>
<name>A0A5N6V733_ASPTM</name>
<dbReference type="EMBL" id="ML738592">
    <property type="protein sequence ID" value="KAE8166818.1"/>
    <property type="molecule type" value="Genomic_DNA"/>
</dbReference>
<keyword evidence="2 5" id="KW-0436">Ligase</keyword>
<dbReference type="AlphaFoldDB" id="A0A5N6V733"/>
<evidence type="ECO:0000256" key="2">
    <source>
        <dbReference type="ARBA" id="ARBA00022598"/>
    </source>
</evidence>
<evidence type="ECO:0000313" key="5">
    <source>
        <dbReference type="EMBL" id="KAE8166818.1"/>
    </source>
</evidence>
<protein>
    <submittedName>
        <fullName evidence="5">Putative phenylacetyl-CoA ligase</fullName>
    </submittedName>
</protein>
<comment type="similarity">
    <text evidence="1">Belongs to the ATP-dependent AMP-binding enzyme family.</text>
</comment>
<dbReference type="Pfam" id="PF00501">
    <property type="entry name" value="AMP-binding"/>
    <property type="match status" value="1"/>
</dbReference>
<dbReference type="InterPro" id="IPR045851">
    <property type="entry name" value="AMP-bd_C_sf"/>
</dbReference>
<dbReference type="SUPFAM" id="SSF56801">
    <property type="entry name" value="Acetyl-CoA synthetase-like"/>
    <property type="match status" value="1"/>
</dbReference>
<dbReference type="InterPro" id="IPR042099">
    <property type="entry name" value="ANL_N_sf"/>
</dbReference>
<dbReference type="Gene3D" id="3.30.300.30">
    <property type="match status" value="1"/>
</dbReference>
<evidence type="ECO:0000313" key="6">
    <source>
        <dbReference type="Proteomes" id="UP000326950"/>
    </source>
</evidence>
<dbReference type="PANTHER" id="PTHR24096">
    <property type="entry name" value="LONG-CHAIN-FATTY-ACID--COA LIGASE"/>
    <property type="match status" value="1"/>
</dbReference>
<evidence type="ECO:0000256" key="1">
    <source>
        <dbReference type="ARBA" id="ARBA00006432"/>
    </source>
</evidence>
<feature type="domain" description="AMP-dependent synthetase/ligase" evidence="3">
    <location>
        <begin position="31"/>
        <end position="397"/>
    </location>
</feature>
<dbReference type="InterPro" id="IPR020845">
    <property type="entry name" value="AMP-binding_CS"/>
</dbReference>
<gene>
    <name evidence="5" type="ORF">BDV40DRAFT_314193</name>
</gene>
<keyword evidence="6" id="KW-1185">Reference proteome</keyword>
<dbReference type="GO" id="GO:0016405">
    <property type="term" value="F:CoA-ligase activity"/>
    <property type="evidence" value="ECO:0007669"/>
    <property type="project" value="TreeGrafter"/>
</dbReference>
<dbReference type="InterPro" id="IPR000873">
    <property type="entry name" value="AMP-dep_synth/lig_dom"/>
</dbReference>
<dbReference type="CDD" id="cd05911">
    <property type="entry name" value="Firefly_Luc_like"/>
    <property type="match status" value="1"/>
</dbReference>
<feature type="domain" description="AMP-binding enzyme C-terminal" evidence="4">
    <location>
        <begin position="449"/>
        <end position="529"/>
    </location>
</feature>
<dbReference type="PANTHER" id="PTHR24096:SF149">
    <property type="entry name" value="AMP-BINDING DOMAIN-CONTAINING PROTEIN-RELATED"/>
    <property type="match status" value="1"/>
</dbReference>
<reference evidence="5 6" key="1">
    <citation type="submission" date="2019-04" db="EMBL/GenBank/DDBJ databases">
        <title>Friends and foes A comparative genomics study of 23 Aspergillus species from section Flavi.</title>
        <authorList>
            <consortium name="DOE Joint Genome Institute"/>
            <person name="Kjaerbolling I."/>
            <person name="Vesth T."/>
            <person name="Frisvad J.C."/>
            <person name="Nybo J.L."/>
            <person name="Theobald S."/>
            <person name="Kildgaard S."/>
            <person name="Isbrandt T."/>
            <person name="Kuo A."/>
            <person name="Sato A."/>
            <person name="Lyhne E.K."/>
            <person name="Kogle M.E."/>
            <person name="Wiebenga A."/>
            <person name="Kun R.S."/>
            <person name="Lubbers R.J."/>
            <person name="Makela M.R."/>
            <person name="Barry K."/>
            <person name="Chovatia M."/>
            <person name="Clum A."/>
            <person name="Daum C."/>
            <person name="Haridas S."/>
            <person name="He G."/>
            <person name="LaButti K."/>
            <person name="Lipzen A."/>
            <person name="Mondo S."/>
            <person name="Riley R."/>
            <person name="Salamov A."/>
            <person name="Simmons B.A."/>
            <person name="Magnuson J.K."/>
            <person name="Henrissat B."/>
            <person name="Mortensen U.H."/>
            <person name="Larsen T.O."/>
            <person name="Devries R.P."/>
            <person name="Grigoriev I.V."/>
            <person name="Machida M."/>
            <person name="Baker S.E."/>
            <person name="Andersen M.R."/>
        </authorList>
    </citation>
    <scope>NUCLEOTIDE SEQUENCE [LARGE SCALE GENOMIC DNA]</scope>
    <source>
        <strain evidence="5 6">CBS 117626</strain>
    </source>
</reference>
<proteinExistence type="inferred from homology"/>
<dbReference type="OrthoDB" id="6509636at2759"/>
<organism evidence="5 6">
    <name type="scientific">Aspergillus tamarii</name>
    <dbReference type="NCBI Taxonomy" id="41984"/>
    <lineage>
        <taxon>Eukaryota</taxon>
        <taxon>Fungi</taxon>
        <taxon>Dikarya</taxon>
        <taxon>Ascomycota</taxon>
        <taxon>Pezizomycotina</taxon>
        <taxon>Eurotiomycetes</taxon>
        <taxon>Eurotiomycetidae</taxon>
        <taxon>Eurotiales</taxon>
        <taxon>Aspergillaceae</taxon>
        <taxon>Aspergillus</taxon>
        <taxon>Aspergillus subgen. Circumdati</taxon>
    </lineage>
</organism>
<dbReference type="PROSITE" id="PS00455">
    <property type="entry name" value="AMP_BINDING"/>
    <property type="match status" value="1"/>
</dbReference>
<sequence>MTPSPVTPVVPQVGIWEFFFERPSLPFSQDHVIFRSATTDSQYTYRQVQHRAGQFGRALQAQWGWCKGDILMVMAPNDIDTPPVIWGCHSRGGIVAPVNPELSARELRHQLEVSRVRGLIVHPQCGATAVEAAHLAKFPIDRILLLRDDTPTEKRHGILTVEQFVAEVERASNVELQRVEIEQDKDIAFLIYSSGTTGRPKGVMVSHRNVVAAVMLQASVDGPHVNWRRDRTLAVLPTYHIFGLICLVHLPIYLGTTTFYMDKFDLATFCNLTQEHRISHAYVAPPIVLHLAKNNLVRDYDLRSVRMITSGGAPLAANLITELHQQRHIPVRQAYGLSETTSISHVQQWDKWMDGMGSNGPPIPGVEARFITPDGRTAATGQEGELCVRGPTVFKGYRDEPDLTAACMTPDGWFKTGDLGYEDERGNMFITDRLKDLIKFKGYQVAPAELEDLLLEHKAVRDAAVIGVMNHDLASEVPLAYIVAKAGQPENEDTAQMILDHIKDRTVSYKHIRGGIVFSKEIPKSPSGKILKRKLLEYAVSKGGYLFQTQLPVDATAKPQQHGLQAG</sequence>
<evidence type="ECO:0000259" key="4">
    <source>
        <dbReference type="Pfam" id="PF13193"/>
    </source>
</evidence>
<dbReference type="Proteomes" id="UP000326950">
    <property type="component" value="Unassembled WGS sequence"/>
</dbReference>
<accession>A0A5N6V733</accession>
<dbReference type="Gene3D" id="3.40.50.12780">
    <property type="entry name" value="N-terminal domain of ligase-like"/>
    <property type="match status" value="1"/>
</dbReference>
<dbReference type="InterPro" id="IPR025110">
    <property type="entry name" value="AMP-bd_C"/>
</dbReference>